<evidence type="ECO:0000313" key="3">
    <source>
        <dbReference type="Proteomes" id="UP001596233"/>
    </source>
</evidence>
<reference evidence="3" key="1">
    <citation type="journal article" date="2019" name="Int. J. Syst. Evol. Microbiol.">
        <title>The Global Catalogue of Microorganisms (GCM) 10K type strain sequencing project: providing services to taxonomists for standard genome sequencing and annotation.</title>
        <authorList>
            <consortium name="The Broad Institute Genomics Platform"/>
            <consortium name="The Broad Institute Genome Sequencing Center for Infectious Disease"/>
            <person name="Wu L."/>
            <person name="Ma J."/>
        </authorList>
    </citation>
    <scope>NUCLEOTIDE SEQUENCE [LARGE SCALE GENOMIC DNA]</scope>
    <source>
        <strain evidence="3">PCU 280</strain>
    </source>
</reference>
<dbReference type="Pfam" id="PF04717">
    <property type="entry name" value="Phage_base_V"/>
    <property type="match status" value="1"/>
</dbReference>
<gene>
    <name evidence="2" type="ORF">ACFP56_17505</name>
</gene>
<dbReference type="InterPro" id="IPR006531">
    <property type="entry name" value="Gp5/Vgr_OB"/>
</dbReference>
<dbReference type="InterPro" id="IPR037026">
    <property type="entry name" value="Vgr_OB-fold_dom_sf"/>
</dbReference>
<dbReference type="RefSeq" id="WP_379236945.1">
    <property type="nucleotide sequence ID" value="NZ_JBHSTE010000006.1"/>
</dbReference>
<proteinExistence type="predicted"/>
<name>A0ABW1V9I1_9BACL</name>
<comment type="caution">
    <text evidence="2">The sequence shown here is derived from an EMBL/GenBank/DDBJ whole genome shotgun (WGS) entry which is preliminary data.</text>
</comment>
<dbReference type="Gene3D" id="2.40.50.230">
    <property type="entry name" value="Gp5 N-terminal domain"/>
    <property type="match status" value="1"/>
</dbReference>
<sequence>MMLYDYFTTGSRQDEHFTMNGVYSGIVTDNKDPDSNGRVKVKIPVIDDQKEFDWMRIVAFMGGKDRGALFIPEVGDEVLIAFMMGDITAPIVIGSLWNKEEPPPAGNNDKNDIRKIKTRSGHEITFDDNDQAGKITVKTKKGHQLEFADKEQRIELRTANSNHKVMLDEQKGQVTIQSSQATLTMNQKGEIEIKAPKSIKLSGGQIQIEASSTLEMKANANVNISASGMLQLKGSIIKLN</sequence>
<dbReference type="EMBL" id="JBHSTE010000006">
    <property type="protein sequence ID" value="MFC6334427.1"/>
    <property type="molecule type" value="Genomic_DNA"/>
</dbReference>
<accession>A0ABW1V9I1</accession>
<dbReference type="SUPFAM" id="SSF69349">
    <property type="entry name" value="Phage fibre proteins"/>
    <property type="match status" value="1"/>
</dbReference>
<dbReference type="Proteomes" id="UP001596233">
    <property type="component" value="Unassembled WGS sequence"/>
</dbReference>
<dbReference type="SUPFAM" id="SSF69255">
    <property type="entry name" value="gp5 N-terminal domain-like"/>
    <property type="match status" value="1"/>
</dbReference>
<evidence type="ECO:0000313" key="2">
    <source>
        <dbReference type="EMBL" id="MFC6334427.1"/>
    </source>
</evidence>
<feature type="domain" description="Gp5/Type VI secretion system Vgr protein OB-fold" evidence="1">
    <location>
        <begin position="23"/>
        <end position="97"/>
    </location>
</feature>
<organism evidence="2 3">
    <name type="scientific">Paenibacillus septentrionalis</name>
    <dbReference type="NCBI Taxonomy" id="429342"/>
    <lineage>
        <taxon>Bacteria</taxon>
        <taxon>Bacillati</taxon>
        <taxon>Bacillota</taxon>
        <taxon>Bacilli</taxon>
        <taxon>Bacillales</taxon>
        <taxon>Paenibacillaceae</taxon>
        <taxon>Paenibacillus</taxon>
    </lineage>
</organism>
<evidence type="ECO:0000259" key="1">
    <source>
        <dbReference type="Pfam" id="PF04717"/>
    </source>
</evidence>
<protein>
    <submittedName>
        <fullName evidence="2">Phage baseplate assembly protein V</fullName>
    </submittedName>
</protein>
<keyword evidence="3" id="KW-1185">Reference proteome</keyword>